<comment type="caution">
    <text evidence="1">The sequence shown here is derived from an EMBL/GenBank/DDBJ whole genome shotgun (WGS) entry which is preliminary data.</text>
</comment>
<name>A0ABQ6PZR4_9BACT</name>
<protein>
    <submittedName>
        <fullName evidence="1">Uncharacterized protein</fullName>
    </submittedName>
</protein>
<proteinExistence type="predicted"/>
<sequence>MPMREEVKLYLRRLTPLLILFLGLPLLSYLIWRFYPEKKLEVILVDKTVPNRNYREHTGVIWALNHGKFKKNTGADYLVDQDYFGFFPDGSQDKKGVVKDLEGKSEEEIKRLVSESDLVFLADTYGVYESDFGQVQQEKKIYGGLGKSEIELVRQAKDQGKYLIAEFNSMASPTSKSVRSEFENLMGVKWTGWIARYFDELNPEENEEIPLWLLEMYSFQGSSWDFTGPGMVFIRDSGEVEVFVYGLDYQNKVPLVRTQKMNKHGYKLPQVIPYPDWMDIVLVERDYQVISYYDIDPSTVGYERLKKMGLPRYFPSAVFREINGGRQYYFSGDFSDMDPNLGYHTFAGLPTLWRGFYVTADHTNRHSFYWNYFLPLLEQVFNEAGKKTP</sequence>
<reference evidence="1 2" key="1">
    <citation type="submission" date="2023-08" db="EMBL/GenBank/DDBJ databases">
        <title>Draft genome sequence of Algoriphagus taiwanensis.</title>
        <authorList>
            <person name="Takatani N."/>
            <person name="Hosokawa M."/>
            <person name="Sawabe T."/>
        </authorList>
    </citation>
    <scope>NUCLEOTIDE SEQUENCE [LARGE SCALE GENOMIC DNA]</scope>
    <source>
        <strain evidence="1 2">JCM 19755</strain>
    </source>
</reference>
<accession>A0ABQ6PZR4</accession>
<dbReference type="EMBL" id="BTPE01000003">
    <property type="protein sequence ID" value="GMQ32708.1"/>
    <property type="molecule type" value="Genomic_DNA"/>
</dbReference>
<gene>
    <name evidence="1" type="ORF">Ataiwa_09800</name>
</gene>
<evidence type="ECO:0000313" key="2">
    <source>
        <dbReference type="Proteomes" id="UP001307705"/>
    </source>
</evidence>
<keyword evidence="2" id="KW-1185">Reference proteome</keyword>
<evidence type="ECO:0000313" key="1">
    <source>
        <dbReference type="EMBL" id="GMQ32708.1"/>
    </source>
</evidence>
<organism evidence="1 2">
    <name type="scientific">Algoriphagus taiwanensis</name>
    <dbReference type="NCBI Taxonomy" id="1445656"/>
    <lineage>
        <taxon>Bacteria</taxon>
        <taxon>Pseudomonadati</taxon>
        <taxon>Bacteroidota</taxon>
        <taxon>Cytophagia</taxon>
        <taxon>Cytophagales</taxon>
        <taxon>Cyclobacteriaceae</taxon>
        <taxon>Algoriphagus</taxon>
    </lineage>
</organism>
<dbReference type="Proteomes" id="UP001307705">
    <property type="component" value="Unassembled WGS sequence"/>
</dbReference>